<dbReference type="Pfam" id="PF00355">
    <property type="entry name" value="Rieske"/>
    <property type="match status" value="1"/>
</dbReference>
<dbReference type="InterPro" id="IPR050584">
    <property type="entry name" value="Cholesterol_7-desaturase"/>
</dbReference>
<evidence type="ECO:0000313" key="7">
    <source>
        <dbReference type="EMBL" id="GAA4543381.1"/>
    </source>
</evidence>
<keyword evidence="8" id="KW-1185">Reference proteome</keyword>
<dbReference type="InterPro" id="IPR017941">
    <property type="entry name" value="Rieske_2Fe-2S"/>
</dbReference>
<evidence type="ECO:0000256" key="5">
    <source>
        <dbReference type="ARBA" id="ARBA00023014"/>
    </source>
</evidence>
<protein>
    <submittedName>
        <fullName evidence="7">DUF5914 domain-containing protein</fullName>
    </submittedName>
</protein>
<dbReference type="PANTHER" id="PTHR21266:SF60">
    <property type="entry name" value="3-KETOSTEROID-9-ALPHA-MONOOXYGENASE, OXYGENASE COMPONENT"/>
    <property type="match status" value="1"/>
</dbReference>
<proteinExistence type="predicted"/>
<dbReference type="PANTHER" id="PTHR21266">
    <property type="entry name" value="IRON-SULFUR DOMAIN CONTAINING PROTEIN"/>
    <property type="match status" value="1"/>
</dbReference>
<dbReference type="CDD" id="cd03467">
    <property type="entry name" value="Rieske"/>
    <property type="match status" value="1"/>
</dbReference>
<evidence type="ECO:0000313" key="8">
    <source>
        <dbReference type="Proteomes" id="UP001501417"/>
    </source>
</evidence>
<dbReference type="Gene3D" id="2.102.10.10">
    <property type="entry name" value="Rieske [2Fe-2S] iron-sulphur domain"/>
    <property type="match status" value="1"/>
</dbReference>
<keyword evidence="1" id="KW-0001">2Fe-2S</keyword>
<evidence type="ECO:0000256" key="4">
    <source>
        <dbReference type="ARBA" id="ARBA00023004"/>
    </source>
</evidence>
<gene>
    <name evidence="7" type="ORF">GCM10023161_28700</name>
</gene>
<dbReference type="InterPro" id="IPR036922">
    <property type="entry name" value="Rieske_2Fe-2S_sf"/>
</dbReference>
<dbReference type="PROSITE" id="PS51296">
    <property type="entry name" value="RIESKE"/>
    <property type="match status" value="1"/>
</dbReference>
<dbReference type="InterPro" id="IPR045612">
    <property type="entry name" value="DUF5914"/>
</dbReference>
<dbReference type="SUPFAM" id="SSF50022">
    <property type="entry name" value="ISP domain"/>
    <property type="match status" value="1"/>
</dbReference>
<accession>A0ABP8RNQ9</accession>
<dbReference type="RefSeq" id="WP_264037498.1">
    <property type="nucleotide sequence ID" value="NZ_BAABGF010000031.1"/>
</dbReference>
<dbReference type="EMBL" id="BAABGF010000031">
    <property type="protein sequence ID" value="GAA4543381.1"/>
    <property type="molecule type" value="Genomic_DNA"/>
</dbReference>
<dbReference type="Pfam" id="PF19299">
    <property type="entry name" value="DUF5914"/>
    <property type="match status" value="1"/>
</dbReference>
<feature type="domain" description="Rieske" evidence="6">
    <location>
        <begin position="60"/>
        <end position="149"/>
    </location>
</feature>
<name>A0ABP8RNQ9_9MYCO</name>
<organism evidence="7 8">
    <name type="scientific">Mycobacterium paraffinicum</name>
    <dbReference type="NCBI Taxonomy" id="53378"/>
    <lineage>
        <taxon>Bacteria</taxon>
        <taxon>Bacillati</taxon>
        <taxon>Actinomycetota</taxon>
        <taxon>Actinomycetes</taxon>
        <taxon>Mycobacteriales</taxon>
        <taxon>Mycobacteriaceae</taxon>
        <taxon>Mycobacterium</taxon>
    </lineage>
</organism>
<keyword evidence="4" id="KW-0408">Iron</keyword>
<evidence type="ECO:0000259" key="6">
    <source>
        <dbReference type="PROSITE" id="PS51296"/>
    </source>
</evidence>
<keyword evidence="2" id="KW-0479">Metal-binding</keyword>
<comment type="caution">
    <text evidence="7">The sequence shown here is derived from an EMBL/GenBank/DDBJ whole genome shotgun (WGS) entry which is preliminary data.</text>
</comment>
<evidence type="ECO:0000256" key="1">
    <source>
        <dbReference type="ARBA" id="ARBA00022714"/>
    </source>
</evidence>
<reference evidence="8" key="1">
    <citation type="journal article" date="2019" name="Int. J. Syst. Evol. Microbiol.">
        <title>The Global Catalogue of Microorganisms (GCM) 10K type strain sequencing project: providing services to taxonomists for standard genome sequencing and annotation.</title>
        <authorList>
            <consortium name="The Broad Institute Genomics Platform"/>
            <consortium name="The Broad Institute Genome Sequencing Center for Infectious Disease"/>
            <person name="Wu L."/>
            <person name="Ma J."/>
        </authorList>
    </citation>
    <scope>NUCLEOTIDE SEQUENCE [LARGE SCALE GENOMIC DNA]</scope>
    <source>
        <strain evidence="8">JCM 17782</strain>
    </source>
</reference>
<keyword evidence="5" id="KW-0411">Iron-sulfur</keyword>
<keyword evidence="3" id="KW-0560">Oxidoreductase</keyword>
<sequence>MNIREQLQHLLPATRAKDWPLQVIPRTPWAEQRPTYRDAQPAIIDGALERAMKRPTGNWFAFAGSADVRPGRPFGARVAGVDVVAWRDEARRLCVGPRSCPHLGADLATGTVHGGTLICRWHGLALDGRAGEFGWSPLPSHDDGTLVWVRLDGVGGETPLEEPVIPARPDGDTLAAVAHMVGVCEPADIIANRLDPWHGAWFHPYSFARLEVLTTPTEHIDRFLVAVTFRMGRLGVPVVAEFSCPEARTIVMRIVDGEGTGSTVETHATPVGSGPDGRPRTAVLEATIAHSDRPGFKRASRGAPLITPLMRFAAGRLWRDDLAYAERRYQVRAGLG</sequence>
<dbReference type="Proteomes" id="UP001501417">
    <property type="component" value="Unassembled WGS sequence"/>
</dbReference>
<evidence type="ECO:0000256" key="3">
    <source>
        <dbReference type="ARBA" id="ARBA00023002"/>
    </source>
</evidence>
<evidence type="ECO:0000256" key="2">
    <source>
        <dbReference type="ARBA" id="ARBA00022723"/>
    </source>
</evidence>